<gene>
    <name evidence="1" type="ORF">WFZ86_19340</name>
</gene>
<proteinExistence type="predicted"/>
<name>A0ABU9NUB1_9FLAO</name>
<accession>A0ABU9NUB1</accession>
<sequence>MGLKRINDEINVTVNVLELEIIKNQDKMENNDPSTYNTKWIAYNQ</sequence>
<dbReference type="RefSeq" id="WP_342693470.1">
    <property type="nucleotide sequence ID" value="NZ_JBCGDP010000033.1"/>
</dbReference>
<protein>
    <submittedName>
        <fullName evidence="1">Uncharacterized protein</fullName>
    </submittedName>
</protein>
<organism evidence="1 2">
    <name type="scientific">Flavobacterium polysaccharolyticum</name>
    <dbReference type="NCBI Taxonomy" id="3133148"/>
    <lineage>
        <taxon>Bacteria</taxon>
        <taxon>Pseudomonadati</taxon>
        <taxon>Bacteroidota</taxon>
        <taxon>Flavobacteriia</taxon>
        <taxon>Flavobacteriales</taxon>
        <taxon>Flavobacteriaceae</taxon>
        <taxon>Flavobacterium</taxon>
    </lineage>
</organism>
<evidence type="ECO:0000313" key="2">
    <source>
        <dbReference type="Proteomes" id="UP001468798"/>
    </source>
</evidence>
<dbReference type="EMBL" id="JBCGDP010000033">
    <property type="protein sequence ID" value="MEM0578665.1"/>
    <property type="molecule type" value="Genomic_DNA"/>
</dbReference>
<dbReference type="Proteomes" id="UP001468798">
    <property type="component" value="Unassembled WGS sequence"/>
</dbReference>
<reference evidence="1 2" key="1">
    <citation type="submission" date="2024-03" db="EMBL/GenBank/DDBJ databases">
        <title>Two novel species of the genus Flavobacterium exhibiting potentially degradation of complex polysaccharides.</title>
        <authorList>
            <person name="Lian X."/>
        </authorList>
    </citation>
    <scope>NUCLEOTIDE SEQUENCE [LARGE SCALE GENOMIC DNA]</scope>
    <source>
        <strain evidence="1 2">N6</strain>
    </source>
</reference>
<keyword evidence="2" id="KW-1185">Reference proteome</keyword>
<comment type="caution">
    <text evidence="1">The sequence shown here is derived from an EMBL/GenBank/DDBJ whole genome shotgun (WGS) entry which is preliminary data.</text>
</comment>
<evidence type="ECO:0000313" key="1">
    <source>
        <dbReference type="EMBL" id="MEM0578665.1"/>
    </source>
</evidence>